<dbReference type="InterPro" id="IPR020846">
    <property type="entry name" value="MFS_dom"/>
</dbReference>
<feature type="transmembrane region" description="Helical" evidence="6">
    <location>
        <begin position="160"/>
        <end position="181"/>
    </location>
</feature>
<dbReference type="InterPro" id="IPR036259">
    <property type="entry name" value="MFS_trans_sf"/>
</dbReference>
<feature type="transmembrane region" description="Helical" evidence="6">
    <location>
        <begin position="133"/>
        <end position="154"/>
    </location>
</feature>
<name>A0A1V4DFV4_9ENTE</name>
<accession>A0A1V4DFV4</accession>
<dbReference type="PANTHER" id="PTHR23523">
    <property type="match status" value="1"/>
</dbReference>
<dbReference type="InterPro" id="IPR052524">
    <property type="entry name" value="MFS_Cyanate_Porter"/>
</dbReference>
<feature type="transmembrane region" description="Helical" evidence="6">
    <location>
        <begin position="339"/>
        <end position="355"/>
    </location>
</feature>
<evidence type="ECO:0000313" key="8">
    <source>
        <dbReference type="EMBL" id="OPF87378.1"/>
    </source>
</evidence>
<dbReference type="PANTHER" id="PTHR23523:SF2">
    <property type="entry name" value="2-NITROIMIDAZOLE TRANSPORTER"/>
    <property type="match status" value="1"/>
</dbReference>
<dbReference type="GO" id="GO:0022857">
    <property type="term" value="F:transmembrane transporter activity"/>
    <property type="evidence" value="ECO:0007669"/>
    <property type="project" value="InterPro"/>
</dbReference>
<evidence type="ECO:0000256" key="4">
    <source>
        <dbReference type="ARBA" id="ARBA00022989"/>
    </source>
</evidence>
<keyword evidence="3 6" id="KW-0812">Transmembrane</keyword>
<dbReference type="SUPFAM" id="SSF103473">
    <property type="entry name" value="MFS general substrate transporter"/>
    <property type="match status" value="1"/>
</dbReference>
<dbReference type="EMBL" id="MVAB01000001">
    <property type="protein sequence ID" value="OPF87378.1"/>
    <property type="molecule type" value="Genomic_DNA"/>
</dbReference>
<dbReference type="InterPro" id="IPR011701">
    <property type="entry name" value="MFS"/>
</dbReference>
<feature type="transmembrane region" description="Helical" evidence="6">
    <location>
        <begin position="361"/>
        <end position="380"/>
    </location>
</feature>
<dbReference type="Proteomes" id="UP000189970">
    <property type="component" value="Unassembled WGS sequence"/>
</dbReference>
<feature type="transmembrane region" description="Helical" evidence="6">
    <location>
        <begin position="76"/>
        <end position="93"/>
    </location>
</feature>
<dbReference type="PROSITE" id="PS50850">
    <property type="entry name" value="MFS"/>
    <property type="match status" value="1"/>
</dbReference>
<feature type="transmembrane region" description="Helical" evidence="6">
    <location>
        <begin position="202"/>
        <end position="229"/>
    </location>
</feature>
<dbReference type="Gene3D" id="1.20.1250.20">
    <property type="entry name" value="MFS general substrate transporter like domains"/>
    <property type="match status" value="2"/>
</dbReference>
<dbReference type="Pfam" id="PF07690">
    <property type="entry name" value="MFS_1"/>
    <property type="match status" value="1"/>
</dbReference>
<keyword evidence="2" id="KW-0813">Transport</keyword>
<feature type="transmembrane region" description="Helical" evidence="6">
    <location>
        <begin position="273"/>
        <end position="290"/>
    </location>
</feature>
<dbReference type="GO" id="GO:0005886">
    <property type="term" value="C:plasma membrane"/>
    <property type="evidence" value="ECO:0007669"/>
    <property type="project" value="UniProtKB-SubCell"/>
</dbReference>
<proteinExistence type="predicted"/>
<feature type="transmembrane region" description="Helical" evidence="6">
    <location>
        <begin position="241"/>
        <end position="261"/>
    </location>
</feature>
<evidence type="ECO:0000256" key="3">
    <source>
        <dbReference type="ARBA" id="ARBA00022692"/>
    </source>
</evidence>
<evidence type="ECO:0000313" key="9">
    <source>
        <dbReference type="Proteomes" id="UP000189970"/>
    </source>
</evidence>
<feature type="transmembrane region" description="Helical" evidence="6">
    <location>
        <begin position="46"/>
        <end position="64"/>
    </location>
</feature>
<evidence type="ECO:0000256" key="1">
    <source>
        <dbReference type="ARBA" id="ARBA00004651"/>
    </source>
</evidence>
<comment type="caution">
    <text evidence="8">The sequence shown here is derived from an EMBL/GenBank/DDBJ whole genome shotgun (WGS) entry which is preliminary data.</text>
</comment>
<organism evidence="8 9">
    <name type="scientific">Vagococcus martis</name>
    <dbReference type="NCBI Taxonomy" id="1768210"/>
    <lineage>
        <taxon>Bacteria</taxon>
        <taxon>Bacillati</taxon>
        <taxon>Bacillota</taxon>
        <taxon>Bacilli</taxon>
        <taxon>Lactobacillales</taxon>
        <taxon>Enterococcaceae</taxon>
        <taxon>Vagococcus</taxon>
    </lineage>
</organism>
<evidence type="ECO:0000256" key="5">
    <source>
        <dbReference type="ARBA" id="ARBA00023136"/>
    </source>
</evidence>
<keyword evidence="4 6" id="KW-1133">Transmembrane helix</keyword>
<keyword evidence="5 6" id="KW-0472">Membrane</keyword>
<feature type="transmembrane region" description="Helical" evidence="6">
    <location>
        <begin position="99"/>
        <end position="121"/>
    </location>
</feature>
<reference evidence="8 9" key="1">
    <citation type="submission" date="2017-02" db="EMBL/GenBank/DDBJ databases">
        <title>Vagococcus cremeus sp. nov., isolated from the small intestine of a marten, Martes flavigula.</title>
        <authorList>
            <person name="Tak E.J."/>
            <person name="Bae J.-W."/>
        </authorList>
    </citation>
    <scope>NUCLEOTIDE SEQUENCE [LARGE SCALE GENOMIC DNA]</scope>
    <source>
        <strain evidence="8 9">D7T301</strain>
    </source>
</reference>
<comment type="subcellular location">
    <subcellularLocation>
        <location evidence="1">Cell membrane</location>
        <topology evidence="1">Multi-pass membrane protein</topology>
    </subcellularLocation>
</comment>
<dbReference type="CDD" id="cd17339">
    <property type="entry name" value="MFS_NIMT_CynX_like"/>
    <property type="match status" value="1"/>
</dbReference>
<dbReference type="AlphaFoldDB" id="A0A1V4DFV4"/>
<evidence type="ECO:0000259" key="7">
    <source>
        <dbReference type="PROSITE" id="PS50850"/>
    </source>
</evidence>
<evidence type="ECO:0000256" key="2">
    <source>
        <dbReference type="ARBA" id="ARBA00022448"/>
    </source>
</evidence>
<feature type="transmembrane region" description="Helical" evidence="6">
    <location>
        <begin position="296"/>
        <end position="319"/>
    </location>
</feature>
<evidence type="ECO:0000256" key="6">
    <source>
        <dbReference type="SAM" id="Phobius"/>
    </source>
</evidence>
<keyword evidence="9" id="KW-1185">Reference proteome</keyword>
<feature type="domain" description="Major facilitator superfamily (MFS) profile" evidence="7">
    <location>
        <begin position="6"/>
        <end position="386"/>
    </location>
</feature>
<sequence>MMEKKINSVLLLGIIVVAMNLRSPITSVGPLVGIISENLSLSGGQAGLITTIPLMAFAIISPIAPKLANKWTIERTIFGALMVLIVGMFLRAIPQLFFLFLGTTLLGAAIAICNVLIPGLVKKEFPDKSGLVTGIYSVSMNLTGAIASGISIPLVKKVGFDWNVALGLWSVLALIAFIFWLPQLKRHDKGVTEIKLEENSSIWASSLAWSVTLFMGIQSFIFYVLVAWMPEMLVDKGLSTAQAGGMLSLLQMTLLPVTFIVPIIAEKRPNQKSFVWVAFLLFASGIVGLMGNNMTITTFSIMEIGVAGGIAFSLSMMFFNLRTTSAKQAAELSGMAQSVGYLLAATGPFLFGFLHDVTNTWKTSLIILLAMTVVLLFVGLNSAKNRVIK</sequence>
<gene>
    <name evidence="8" type="ORF">BW731_03740</name>
</gene>
<protein>
    <submittedName>
        <fullName evidence="8">Transporter</fullName>
    </submittedName>
</protein>